<reference evidence="1" key="1">
    <citation type="submission" date="2022-04" db="EMBL/GenBank/DDBJ databases">
        <title>Brenneria sp. isolated from walnut trees in Serbia.</title>
        <authorList>
            <person name="Gasic K."/>
            <person name="Zlatkovic N."/>
            <person name="Kuzmanovic N."/>
        </authorList>
    </citation>
    <scope>NUCLEOTIDE SEQUENCE</scope>
    <source>
        <strain evidence="2">KBI 423</strain>
        <strain evidence="1">KBI 447</strain>
    </source>
</reference>
<sequence>MPHVNMKHFPSLTNEQRDELSNMFINAISYVVKCPKDFISVAFEPIEPEKWMSDIYPNEILGKKQFTHTFPNYNPNDEIL</sequence>
<evidence type="ECO:0000313" key="2">
    <source>
        <dbReference type="EMBL" id="MCV9881324.1"/>
    </source>
</evidence>
<dbReference type="EMBL" id="JAMPJT010000002">
    <property type="protein sequence ID" value="MCV9878112.1"/>
    <property type="molecule type" value="Genomic_DNA"/>
</dbReference>
<proteinExistence type="predicted"/>
<dbReference type="Proteomes" id="UP001165569">
    <property type="component" value="Unassembled WGS sequence"/>
</dbReference>
<evidence type="ECO:0000313" key="4">
    <source>
        <dbReference type="Proteomes" id="UP001165569"/>
    </source>
</evidence>
<gene>
    <name evidence="1" type="ORF">NC803_04525</name>
    <name evidence="2" type="ORF">NC856_03405</name>
</gene>
<dbReference type="EMBL" id="JAMPJU010000002">
    <property type="protein sequence ID" value="MCV9881324.1"/>
    <property type="molecule type" value="Genomic_DNA"/>
</dbReference>
<dbReference type="SUPFAM" id="SSF55331">
    <property type="entry name" value="Tautomerase/MIF"/>
    <property type="match status" value="1"/>
</dbReference>
<evidence type="ECO:0000313" key="3">
    <source>
        <dbReference type="Proteomes" id="UP001165568"/>
    </source>
</evidence>
<protein>
    <submittedName>
        <fullName evidence="1">Tautomerase family protein</fullName>
    </submittedName>
</protein>
<accession>A0AA41XZZ8</accession>
<organism evidence="1 4">
    <name type="scientific">Brenneria izbisi</name>
    <dbReference type="NCBI Taxonomy" id="2939450"/>
    <lineage>
        <taxon>Bacteria</taxon>
        <taxon>Pseudomonadati</taxon>
        <taxon>Pseudomonadota</taxon>
        <taxon>Gammaproteobacteria</taxon>
        <taxon>Enterobacterales</taxon>
        <taxon>Pectobacteriaceae</taxon>
        <taxon>Brenneria</taxon>
    </lineage>
</organism>
<evidence type="ECO:0000313" key="1">
    <source>
        <dbReference type="EMBL" id="MCV9878112.1"/>
    </source>
</evidence>
<dbReference type="InterPro" id="IPR014347">
    <property type="entry name" value="Tautomerase/MIF_sf"/>
</dbReference>
<name>A0AA41XZZ8_9GAMM</name>
<dbReference type="Proteomes" id="UP001165568">
    <property type="component" value="Unassembled WGS sequence"/>
</dbReference>
<dbReference type="Gene3D" id="3.30.429.10">
    <property type="entry name" value="Macrophage Migration Inhibitory Factor"/>
    <property type="match status" value="1"/>
</dbReference>
<dbReference type="AlphaFoldDB" id="A0AA41XZZ8"/>
<keyword evidence="3" id="KW-1185">Reference proteome</keyword>
<dbReference type="RefSeq" id="WP_264089034.1">
    <property type="nucleotide sequence ID" value="NZ_JAMPJT010000002.1"/>
</dbReference>
<comment type="caution">
    <text evidence="1">The sequence shown here is derived from an EMBL/GenBank/DDBJ whole genome shotgun (WGS) entry which is preliminary data.</text>
</comment>